<dbReference type="HOGENOM" id="CLU_2474959_0_0_1"/>
<gene>
    <name evidence="2" type="ORF">K443DRAFT_113932</name>
</gene>
<dbReference type="EMBL" id="KN838927">
    <property type="protein sequence ID" value="KIJ92206.1"/>
    <property type="molecule type" value="Genomic_DNA"/>
</dbReference>
<keyword evidence="3" id="KW-1185">Reference proteome</keyword>
<protein>
    <submittedName>
        <fullName evidence="2">Uncharacterized protein</fullName>
    </submittedName>
</protein>
<dbReference type="OrthoDB" id="10619337at2759"/>
<accession>A0A0C9X3F4</accession>
<reference evidence="3" key="2">
    <citation type="submission" date="2015-01" db="EMBL/GenBank/DDBJ databases">
        <title>Evolutionary Origins and Diversification of the Mycorrhizal Mutualists.</title>
        <authorList>
            <consortium name="DOE Joint Genome Institute"/>
            <consortium name="Mycorrhizal Genomics Consortium"/>
            <person name="Kohler A."/>
            <person name="Kuo A."/>
            <person name="Nagy L.G."/>
            <person name="Floudas D."/>
            <person name="Copeland A."/>
            <person name="Barry K.W."/>
            <person name="Cichocki N."/>
            <person name="Veneault-Fourrey C."/>
            <person name="LaButti K."/>
            <person name="Lindquist E.A."/>
            <person name="Lipzen A."/>
            <person name="Lundell T."/>
            <person name="Morin E."/>
            <person name="Murat C."/>
            <person name="Riley R."/>
            <person name="Ohm R."/>
            <person name="Sun H."/>
            <person name="Tunlid A."/>
            <person name="Henrissat B."/>
            <person name="Grigoriev I.V."/>
            <person name="Hibbett D.S."/>
            <person name="Martin F."/>
        </authorList>
    </citation>
    <scope>NUCLEOTIDE SEQUENCE [LARGE SCALE GENOMIC DNA]</scope>
    <source>
        <strain evidence="3">LaAM-08-1</strain>
    </source>
</reference>
<organism evidence="2 3">
    <name type="scientific">Laccaria amethystina LaAM-08-1</name>
    <dbReference type="NCBI Taxonomy" id="1095629"/>
    <lineage>
        <taxon>Eukaryota</taxon>
        <taxon>Fungi</taxon>
        <taxon>Dikarya</taxon>
        <taxon>Basidiomycota</taxon>
        <taxon>Agaricomycotina</taxon>
        <taxon>Agaricomycetes</taxon>
        <taxon>Agaricomycetidae</taxon>
        <taxon>Agaricales</taxon>
        <taxon>Agaricineae</taxon>
        <taxon>Hydnangiaceae</taxon>
        <taxon>Laccaria</taxon>
    </lineage>
</organism>
<feature type="region of interest" description="Disordered" evidence="1">
    <location>
        <begin position="1"/>
        <end position="26"/>
    </location>
</feature>
<sequence length="88" mass="10029">TESVRVIDMHQTQTEPRRNPTLFTFPPSSLQLLPSPRMSSRVSRGALQYIVRRCSPDPEDVENPAAHFRRFLAGVFLTYSSAVLRREG</sequence>
<reference evidence="2 3" key="1">
    <citation type="submission" date="2014-04" db="EMBL/GenBank/DDBJ databases">
        <authorList>
            <consortium name="DOE Joint Genome Institute"/>
            <person name="Kuo A."/>
            <person name="Kohler A."/>
            <person name="Nagy L.G."/>
            <person name="Floudas D."/>
            <person name="Copeland A."/>
            <person name="Barry K.W."/>
            <person name="Cichocki N."/>
            <person name="Veneault-Fourrey C."/>
            <person name="LaButti K."/>
            <person name="Lindquist E.A."/>
            <person name="Lipzen A."/>
            <person name="Lundell T."/>
            <person name="Morin E."/>
            <person name="Murat C."/>
            <person name="Sun H."/>
            <person name="Tunlid A."/>
            <person name="Henrissat B."/>
            <person name="Grigoriev I.V."/>
            <person name="Hibbett D.S."/>
            <person name="Martin F."/>
            <person name="Nordberg H.P."/>
            <person name="Cantor M.N."/>
            <person name="Hua S.X."/>
        </authorList>
    </citation>
    <scope>NUCLEOTIDE SEQUENCE [LARGE SCALE GENOMIC DNA]</scope>
    <source>
        <strain evidence="2 3">LaAM-08-1</strain>
    </source>
</reference>
<feature type="non-terminal residue" evidence="2">
    <location>
        <position position="88"/>
    </location>
</feature>
<evidence type="ECO:0000313" key="2">
    <source>
        <dbReference type="EMBL" id="KIJ92206.1"/>
    </source>
</evidence>
<dbReference type="Proteomes" id="UP000054477">
    <property type="component" value="Unassembled WGS sequence"/>
</dbReference>
<name>A0A0C9X3F4_9AGAR</name>
<dbReference type="AlphaFoldDB" id="A0A0C9X3F4"/>
<proteinExistence type="predicted"/>
<evidence type="ECO:0000313" key="3">
    <source>
        <dbReference type="Proteomes" id="UP000054477"/>
    </source>
</evidence>
<evidence type="ECO:0000256" key="1">
    <source>
        <dbReference type="SAM" id="MobiDB-lite"/>
    </source>
</evidence>